<accession>A0AAP0J4R4</accession>
<keyword evidence="2" id="KW-1185">Reference proteome</keyword>
<sequence length="113" mass="13097">MSELSLCFLDPPPWPPPRPSMLLNKASTDVVNRNDFPSVSFSYSTPRALSIAIPLEKKVTFEQQSLHGDQMERNCHHINVSVTDLVFLYTTQDYICFYFGHWFTLDWCTLHLT</sequence>
<gene>
    <name evidence="1" type="ORF">Scep_015239</name>
</gene>
<name>A0AAP0J4R4_9MAGN</name>
<proteinExistence type="predicted"/>
<comment type="caution">
    <text evidence="1">The sequence shown here is derived from an EMBL/GenBank/DDBJ whole genome shotgun (WGS) entry which is preliminary data.</text>
</comment>
<evidence type="ECO:0000313" key="2">
    <source>
        <dbReference type="Proteomes" id="UP001419268"/>
    </source>
</evidence>
<protein>
    <submittedName>
        <fullName evidence="1">Uncharacterized protein</fullName>
    </submittedName>
</protein>
<organism evidence="1 2">
    <name type="scientific">Stephania cephalantha</name>
    <dbReference type="NCBI Taxonomy" id="152367"/>
    <lineage>
        <taxon>Eukaryota</taxon>
        <taxon>Viridiplantae</taxon>
        <taxon>Streptophyta</taxon>
        <taxon>Embryophyta</taxon>
        <taxon>Tracheophyta</taxon>
        <taxon>Spermatophyta</taxon>
        <taxon>Magnoliopsida</taxon>
        <taxon>Ranunculales</taxon>
        <taxon>Menispermaceae</taxon>
        <taxon>Menispermoideae</taxon>
        <taxon>Cissampelideae</taxon>
        <taxon>Stephania</taxon>
    </lineage>
</organism>
<evidence type="ECO:0000313" key="1">
    <source>
        <dbReference type="EMBL" id="KAK9126393.1"/>
    </source>
</evidence>
<reference evidence="1 2" key="1">
    <citation type="submission" date="2024-01" db="EMBL/GenBank/DDBJ databases">
        <title>Genome assemblies of Stephania.</title>
        <authorList>
            <person name="Yang L."/>
        </authorList>
    </citation>
    <scope>NUCLEOTIDE SEQUENCE [LARGE SCALE GENOMIC DNA]</scope>
    <source>
        <strain evidence="1">JXDWG</strain>
        <tissue evidence="1">Leaf</tissue>
    </source>
</reference>
<dbReference type="Proteomes" id="UP001419268">
    <property type="component" value="Unassembled WGS sequence"/>
</dbReference>
<dbReference type="AlphaFoldDB" id="A0AAP0J4R4"/>
<dbReference type="EMBL" id="JBBNAG010000006">
    <property type="protein sequence ID" value="KAK9126393.1"/>
    <property type="molecule type" value="Genomic_DNA"/>
</dbReference>